<dbReference type="SMART" id="SM00490">
    <property type="entry name" value="HELICc"/>
    <property type="match status" value="1"/>
</dbReference>
<dbReference type="SMART" id="SM00487">
    <property type="entry name" value="DEXDc"/>
    <property type="match status" value="1"/>
</dbReference>
<dbReference type="GO" id="GO:0005829">
    <property type="term" value="C:cytosol"/>
    <property type="evidence" value="ECO:0007669"/>
    <property type="project" value="TreeGrafter"/>
</dbReference>
<name>A0A2L1TV91_9BACL</name>
<feature type="domain" description="Helicase C-terminal" evidence="2">
    <location>
        <begin position="273"/>
        <end position="456"/>
    </location>
</feature>
<organism evidence="3 4">
    <name type="scientific">Paenibacillus larvae subsp. larvae</name>
    <dbReference type="NCBI Taxonomy" id="147375"/>
    <lineage>
        <taxon>Bacteria</taxon>
        <taxon>Bacillati</taxon>
        <taxon>Bacillota</taxon>
        <taxon>Bacilli</taxon>
        <taxon>Bacillales</taxon>
        <taxon>Paenibacillaceae</taxon>
        <taxon>Paenibacillus</taxon>
    </lineage>
</organism>
<dbReference type="Pfam" id="PF00271">
    <property type="entry name" value="Helicase_C"/>
    <property type="match status" value="1"/>
</dbReference>
<dbReference type="InterPro" id="IPR027417">
    <property type="entry name" value="P-loop_NTPase"/>
</dbReference>
<dbReference type="GO" id="GO:0005524">
    <property type="term" value="F:ATP binding"/>
    <property type="evidence" value="ECO:0007669"/>
    <property type="project" value="InterPro"/>
</dbReference>
<dbReference type="SUPFAM" id="SSF52540">
    <property type="entry name" value="P-loop containing nucleoside triphosphate hydrolases"/>
    <property type="match status" value="1"/>
</dbReference>
<dbReference type="InterPro" id="IPR050742">
    <property type="entry name" value="Helicase_Restrict-Modif_Enz"/>
</dbReference>
<dbReference type="InterPro" id="IPR006935">
    <property type="entry name" value="Helicase/UvrB_N"/>
</dbReference>
<evidence type="ECO:0000313" key="4">
    <source>
        <dbReference type="Proteomes" id="UP000239833"/>
    </source>
</evidence>
<dbReference type="RefSeq" id="WP_077996550.1">
    <property type="nucleotide sequence ID" value="NZ_CP019655.1"/>
</dbReference>
<dbReference type="PROSITE" id="PS51192">
    <property type="entry name" value="HELICASE_ATP_BIND_1"/>
    <property type="match status" value="1"/>
</dbReference>
<proteinExistence type="predicted"/>
<dbReference type="GeneID" id="64217187"/>
<evidence type="ECO:0000259" key="2">
    <source>
        <dbReference type="PROSITE" id="PS51194"/>
    </source>
</evidence>
<reference evidence="4" key="1">
    <citation type="submission" date="2017-02" db="EMBL/GenBank/DDBJ databases">
        <title>Delineation of Paenibacillus larvae strains originating from foulbrood outbreaks.</title>
        <authorList>
            <person name="Beims H."/>
            <person name="Bunk B."/>
            <person name="Sproeer C."/>
            <person name="Mohr K.I."/>
            <person name="Pradella S."/>
            <person name="Guenther G."/>
            <person name="Rohde M."/>
            <person name="von der Ohe W."/>
            <person name="Steinert M."/>
        </authorList>
    </citation>
    <scope>NUCLEOTIDE SEQUENCE [LARGE SCALE GENOMIC DNA]</scope>
    <source>
        <strain evidence="4">Eric_III</strain>
    </source>
</reference>
<sequence>MNKRDSYFKNINAFIEGNIALRDPQRIAHRRLKEGFSSNPESHKIIVLPTGTGKTGTMGIAPYEISDGKVLIITPGLIIREGVSDEFDTRTPFNFWTKRNVILDDTNLPKVYRYAGFSSVADKRRVIGYLDNADIVIANIHKVYNQKSRKALVNILDSDYFDMIIIDEAHHSAAKSWLKTLEHFNAKKIVKLTATPIRGDNKEIDGDVIYEYELADAIKDGLVKNIVAEDYTNEKLEFLVDGKLVDKETALAEMDRTWVARSVAYSPACNKTIVEMSIRRLNEKRSQGQAHHQIIAVACDIDHAKEITKLYEEYGLTAGVVSSDDPDNAEEVIIEYKKGQFDVVVNVNMLGEGFDHPNISIAAIFRPFRTLAPYAQFIGRALRKIPDGNQSIDNIAHVVYHTELDLDELWGFYTGQKTKADKRKVIELEYHREKYSRDIGDVNAEGSIVYNTKEFLADGVANVYRNEILENIQKQELKIGNLANIMRTEGYSEAEIDDIKALQKRRLDGEITEKRNKLREELIREELHKIHQENVVAQIADLFSNTGIDPRGNELPSRTSSPFLRTAGTNDAYVIKYINQTLKNRIKRGIDEWETYDFEQARLLLPQIIQAIYSKIKKWRNKNGE</sequence>
<dbReference type="PROSITE" id="PS51194">
    <property type="entry name" value="HELICASE_CTER"/>
    <property type="match status" value="1"/>
</dbReference>
<dbReference type="Proteomes" id="UP000239833">
    <property type="component" value="Chromosome"/>
</dbReference>
<dbReference type="InterPro" id="IPR001650">
    <property type="entry name" value="Helicase_C-like"/>
</dbReference>
<evidence type="ECO:0000313" key="3">
    <source>
        <dbReference type="EMBL" id="AVF24554.1"/>
    </source>
</evidence>
<protein>
    <submittedName>
        <fullName evidence="3">Excinuclease ABC subunit B</fullName>
    </submittedName>
</protein>
<evidence type="ECO:0000259" key="1">
    <source>
        <dbReference type="PROSITE" id="PS51192"/>
    </source>
</evidence>
<dbReference type="GO" id="GO:0003677">
    <property type="term" value="F:DNA binding"/>
    <property type="evidence" value="ECO:0007669"/>
    <property type="project" value="InterPro"/>
</dbReference>
<dbReference type="GO" id="GO:0016787">
    <property type="term" value="F:hydrolase activity"/>
    <property type="evidence" value="ECO:0007669"/>
    <property type="project" value="InterPro"/>
</dbReference>
<dbReference type="EMBL" id="CP019655">
    <property type="protein sequence ID" value="AVF24554.1"/>
    <property type="molecule type" value="Genomic_DNA"/>
</dbReference>
<dbReference type="InterPro" id="IPR014001">
    <property type="entry name" value="Helicase_ATP-bd"/>
</dbReference>
<dbReference type="AlphaFoldDB" id="A0A2L1TV91"/>
<accession>A0A2L1TV91</accession>
<dbReference type="PANTHER" id="PTHR47396:SF1">
    <property type="entry name" value="ATP-DEPENDENT HELICASE IRC3-RELATED"/>
    <property type="match status" value="1"/>
</dbReference>
<feature type="domain" description="Helicase ATP-binding" evidence="1">
    <location>
        <begin position="35"/>
        <end position="214"/>
    </location>
</feature>
<gene>
    <name evidence="3" type="primary">uvrB_2</name>
    <name evidence="3" type="ORF">ERICIII_00309</name>
</gene>
<dbReference type="PANTHER" id="PTHR47396">
    <property type="entry name" value="TYPE I RESTRICTION ENZYME ECOKI R PROTEIN"/>
    <property type="match status" value="1"/>
</dbReference>
<dbReference type="Pfam" id="PF04851">
    <property type="entry name" value="ResIII"/>
    <property type="match status" value="1"/>
</dbReference>
<dbReference type="Gene3D" id="3.40.50.300">
    <property type="entry name" value="P-loop containing nucleotide triphosphate hydrolases"/>
    <property type="match status" value="2"/>
</dbReference>